<dbReference type="Pfam" id="PF05343">
    <property type="entry name" value="Peptidase_M42"/>
    <property type="match status" value="1"/>
</dbReference>
<keyword evidence="5" id="KW-0378">Hydrolase</keyword>
<keyword evidence="4" id="KW-0479">Metal-binding</keyword>
<evidence type="ECO:0000256" key="3">
    <source>
        <dbReference type="ARBA" id="ARBA00022670"/>
    </source>
</evidence>
<evidence type="ECO:0000313" key="6">
    <source>
        <dbReference type="EMBL" id="CAB4347232.1"/>
    </source>
</evidence>
<name>A0A6J6A0R4_9ZZZZ</name>
<evidence type="ECO:0000256" key="4">
    <source>
        <dbReference type="ARBA" id="ARBA00022723"/>
    </source>
</evidence>
<dbReference type="InterPro" id="IPR023367">
    <property type="entry name" value="Peptidase_M42_dom2"/>
</dbReference>
<sequence length="352" mass="36296">MTIPPVLNSLLTAHGPSGNESTPAAVWREAAATFAASVDADVMGSSTATVAGTGDGPSLAIVGHVDEIGLIVTHIEDSGFLRFMGVGGWDPQVLVGQRVAVATREGVLPGVVGKKPIHLLDADDRKKVPEMKAMHIDIGAVDGDAARELVRVGDVAVIAGEPVELQSGRVASRSMDNRLGCYVAYEAARLVAEAGGAAGEVVAVAAVQEETGFGGSTTIAHSLAPGLAIAVDVTHATDAPGIDENQLGKHHFGSGPVIERGTSLHPLISELLIEAAEAEKIPYTLAASGRHTGTDADAIYRSRGGVPTGLVSVPLRYMHSPVEVVQLDDVENAAKLLAAFALRLPADVSFER</sequence>
<dbReference type="PIRSF" id="PIRSF001123">
    <property type="entry name" value="PepA_GA"/>
    <property type="match status" value="1"/>
</dbReference>
<evidence type="ECO:0000256" key="1">
    <source>
        <dbReference type="ARBA" id="ARBA00006272"/>
    </source>
</evidence>
<dbReference type="AlphaFoldDB" id="A0A6J6A0R4"/>
<protein>
    <submittedName>
        <fullName evidence="6">Unannotated protein</fullName>
    </submittedName>
</protein>
<proteinExistence type="inferred from homology"/>
<dbReference type="Gene3D" id="2.40.30.40">
    <property type="entry name" value="Peptidase M42, domain 2"/>
    <property type="match status" value="1"/>
</dbReference>
<dbReference type="InterPro" id="IPR051464">
    <property type="entry name" value="Peptidase_M42_aminopept"/>
</dbReference>
<evidence type="ECO:0000256" key="5">
    <source>
        <dbReference type="ARBA" id="ARBA00022801"/>
    </source>
</evidence>
<accession>A0A6J6A0R4</accession>
<comment type="similarity">
    <text evidence="1">Belongs to the peptidase M42 family.</text>
</comment>
<keyword evidence="3" id="KW-0645">Protease</keyword>
<dbReference type="EMBL" id="CAESAN010000185">
    <property type="protein sequence ID" value="CAB4347232.1"/>
    <property type="molecule type" value="Genomic_DNA"/>
</dbReference>
<keyword evidence="2" id="KW-0031">Aminopeptidase</keyword>
<dbReference type="SUPFAM" id="SSF101821">
    <property type="entry name" value="Aminopeptidase/glucanase lid domain"/>
    <property type="match status" value="1"/>
</dbReference>
<dbReference type="InterPro" id="IPR008007">
    <property type="entry name" value="Peptidase_M42"/>
</dbReference>
<dbReference type="SUPFAM" id="SSF53187">
    <property type="entry name" value="Zn-dependent exopeptidases"/>
    <property type="match status" value="1"/>
</dbReference>
<evidence type="ECO:0000256" key="2">
    <source>
        <dbReference type="ARBA" id="ARBA00022438"/>
    </source>
</evidence>
<dbReference type="Gene3D" id="3.40.630.10">
    <property type="entry name" value="Zn peptidases"/>
    <property type="match status" value="1"/>
</dbReference>
<gene>
    <name evidence="6" type="ORF">UFOPK3547_01620</name>
</gene>
<dbReference type="PANTHER" id="PTHR32481:SF20">
    <property type="entry name" value="AMINOPEPTIDASE YSDC"/>
    <property type="match status" value="1"/>
</dbReference>
<dbReference type="GO" id="GO:0046872">
    <property type="term" value="F:metal ion binding"/>
    <property type="evidence" value="ECO:0007669"/>
    <property type="project" value="UniProtKB-KW"/>
</dbReference>
<reference evidence="6" key="1">
    <citation type="submission" date="2020-05" db="EMBL/GenBank/DDBJ databases">
        <authorList>
            <person name="Chiriac C."/>
            <person name="Salcher M."/>
            <person name="Ghai R."/>
            <person name="Kavagutti S V."/>
        </authorList>
    </citation>
    <scope>NUCLEOTIDE SEQUENCE</scope>
</reference>
<organism evidence="6">
    <name type="scientific">freshwater metagenome</name>
    <dbReference type="NCBI Taxonomy" id="449393"/>
    <lineage>
        <taxon>unclassified sequences</taxon>
        <taxon>metagenomes</taxon>
        <taxon>ecological metagenomes</taxon>
    </lineage>
</organism>
<dbReference type="PANTHER" id="PTHR32481">
    <property type="entry name" value="AMINOPEPTIDASE"/>
    <property type="match status" value="1"/>
</dbReference>
<dbReference type="GO" id="GO:0004177">
    <property type="term" value="F:aminopeptidase activity"/>
    <property type="evidence" value="ECO:0007669"/>
    <property type="project" value="UniProtKB-KW"/>
</dbReference>
<dbReference type="GO" id="GO:0006508">
    <property type="term" value="P:proteolysis"/>
    <property type="evidence" value="ECO:0007669"/>
    <property type="project" value="UniProtKB-KW"/>
</dbReference>